<keyword evidence="2 5" id="KW-0812">Transmembrane</keyword>
<comment type="subcellular location">
    <subcellularLocation>
        <location evidence="1">Cell membrane</location>
        <topology evidence="1">Multi-pass membrane protein</topology>
    </subcellularLocation>
</comment>
<name>A0ABY2FJB5_9ACTN</name>
<protein>
    <submittedName>
        <fullName evidence="7">MFS transporter</fullName>
    </submittedName>
</protein>
<sequence length="448" mass="45019">MNVAAPSVRLDLRAGEAEIELVVGGYAFAYASALVLGGRLGDLFGHRRLFTTGMVAFAITSALCGVAQTPEELIAARLLQGLSAALMLPQVLAVISAESEGSGRARAMAWYGVAAGAGSIAGQVFGGLLVTADVAGLGWRLIFLINLPIGAVGAVAALRVLPARPSARTTANARLDPLGALGLAVGVALLLVPLTVGRSSGWPLWTWISLLAAVPVLALTIRWQRVLQTGGGQPLLELSLLRARSFRTGLVANFAFMLFFGSYMFTLALLLQTGLGLDAFRAGLAFAPAGVTFSASALLAPRLVARHGAGVLVGGSLLTAAGLVILAAVAGHGSSIAAIVTISALISLGNGLVLPSLVGAALLDVPAAHVGAAAGALTTTQQFASAAGVAVIGTLYFEAAGTDAGTGMAWSASVDAGLVLAVAAAVVYGAIIRRAPPEIRTAGLPTAR</sequence>
<dbReference type="SUPFAM" id="SSF103473">
    <property type="entry name" value="MFS general substrate transporter"/>
    <property type="match status" value="2"/>
</dbReference>
<feature type="transmembrane region" description="Helical" evidence="5">
    <location>
        <begin position="49"/>
        <end position="68"/>
    </location>
</feature>
<keyword evidence="3 5" id="KW-1133">Transmembrane helix</keyword>
<dbReference type="Gene3D" id="1.20.1250.20">
    <property type="entry name" value="MFS general substrate transporter like domains"/>
    <property type="match status" value="1"/>
</dbReference>
<evidence type="ECO:0000256" key="2">
    <source>
        <dbReference type="ARBA" id="ARBA00022692"/>
    </source>
</evidence>
<dbReference type="InterPro" id="IPR020846">
    <property type="entry name" value="MFS_dom"/>
</dbReference>
<organism evidence="7 8">
    <name type="scientific">Kribbella pratensis</name>
    <dbReference type="NCBI Taxonomy" id="2512112"/>
    <lineage>
        <taxon>Bacteria</taxon>
        <taxon>Bacillati</taxon>
        <taxon>Actinomycetota</taxon>
        <taxon>Actinomycetes</taxon>
        <taxon>Propionibacteriales</taxon>
        <taxon>Kribbellaceae</taxon>
        <taxon>Kribbella</taxon>
    </lineage>
</organism>
<feature type="transmembrane region" description="Helical" evidence="5">
    <location>
        <begin position="336"/>
        <end position="363"/>
    </location>
</feature>
<feature type="transmembrane region" description="Helical" evidence="5">
    <location>
        <begin position="370"/>
        <end position="397"/>
    </location>
</feature>
<dbReference type="EMBL" id="SODU01000001">
    <property type="protein sequence ID" value="TDW92872.1"/>
    <property type="molecule type" value="Genomic_DNA"/>
</dbReference>
<dbReference type="InterPro" id="IPR011701">
    <property type="entry name" value="MFS"/>
</dbReference>
<evidence type="ECO:0000256" key="3">
    <source>
        <dbReference type="ARBA" id="ARBA00022989"/>
    </source>
</evidence>
<feature type="transmembrane region" description="Helical" evidence="5">
    <location>
        <begin position="178"/>
        <end position="196"/>
    </location>
</feature>
<evidence type="ECO:0000313" key="7">
    <source>
        <dbReference type="EMBL" id="TDW92872.1"/>
    </source>
</evidence>
<dbReference type="PROSITE" id="PS50850">
    <property type="entry name" value="MFS"/>
    <property type="match status" value="1"/>
</dbReference>
<evidence type="ECO:0000259" key="6">
    <source>
        <dbReference type="PROSITE" id="PS50850"/>
    </source>
</evidence>
<evidence type="ECO:0000256" key="5">
    <source>
        <dbReference type="SAM" id="Phobius"/>
    </source>
</evidence>
<dbReference type="Pfam" id="PF07690">
    <property type="entry name" value="MFS_1"/>
    <property type="match status" value="1"/>
</dbReference>
<keyword evidence="4 5" id="KW-0472">Membrane</keyword>
<gene>
    <name evidence="7" type="ORF">EV137_0137</name>
</gene>
<comment type="caution">
    <text evidence="7">The sequence shown here is derived from an EMBL/GenBank/DDBJ whole genome shotgun (WGS) entry which is preliminary data.</text>
</comment>
<feature type="transmembrane region" description="Helical" evidence="5">
    <location>
        <begin position="409"/>
        <end position="431"/>
    </location>
</feature>
<feature type="transmembrane region" description="Helical" evidence="5">
    <location>
        <begin position="109"/>
        <end position="131"/>
    </location>
</feature>
<feature type="transmembrane region" description="Helical" evidence="5">
    <location>
        <begin position="250"/>
        <end position="273"/>
    </location>
</feature>
<feature type="transmembrane region" description="Helical" evidence="5">
    <location>
        <begin position="279"/>
        <end position="299"/>
    </location>
</feature>
<evidence type="ECO:0000313" key="8">
    <source>
        <dbReference type="Proteomes" id="UP000295060"/>
    </source>
</evidence>
<reference evidence="7 8" key="1">
    <citation type="submission" date="2019-03" db="EMBL/GenBank/DDBJ databases">
        <title>Genomic Encyclopedia of Type Strains, Phase III (KMG-III): the genomes of soil and plant-associated and newly described type strains.</title>
        <authorList>
            <person name="Whitman W."/>
        </authorList>
    </citation>
    <scope>NUCLEOTIDE SEQUENCE [LARGE SCALE GENOMIC DNA]</scope>
    <source>
        <strain evidence="7 8">VKMAc-2574</strain>
    </source>
</reference>
<feature type="transmembrane region" description="Helical" evidence="5">
    <location>
        <begin position="311"/>
        <end position="330"/>
    </location>
</feature>
<feature type="transmembrane region" description="Helical" evidence="5">
    <location>
        <begin position="202"/>
        <end position="221"/>
    </location>
</feature>
<dbReference type="PANTHER" id="PTHR42718:SF39">
    <property type="entry name" value="ACTINORHODIN TRANSPORTER-RELATED"/>
    <property type="match status" value="1"/>
</dbReference>
<dbReference type="Gene3D" id="1.20.1720.10">
    <property type="entry name" value="Multidrug resistance protein D"/>
    <property type="match status" value="1"/>
</dbReference>
<dbReference type="PANTHER" id="PTHR42718">
    <property type="entry name" value="MAJOR FACILITATOR SUPERFAMILY MULTIDRUG TRANSPORTER MFSC"/>
    <property type="match status" value="1"/>
</dbReference>
<proteinExistence type="predicted"/>
<dbReference type="CDD" id="cd17321">
    <property type="entry name" value="MFS_MMR_MDR_like"/>
    <property type="match status" value="1"/>
</dbReference>
<feature type="domain" description="Major facilitator superfamily (MFS) profile" evidence="6">
    <location>
        <begin position="1"/>
        <end position="440"/>
    </location>
</feature>
<evidence type="ECO:0000256" key="4">
    <source>
        <dbReference type="ARBA" id="ARBA00023136"/>
    </source>
</evidence>
<feature type="transmembrane region" description="Helical" evidence="5">
    <location>
        <begin position="137"/>
        <end position="158"/>
    </location>
</feature>
<keyword evidence="8" id="KW-1185">Reference proteome</keyword>
<dbReference type="Proteomes" id="UP000295060">
    <property type="component" value="Unassembled WGS sequence"/>
</dbReference>
<accession>A0ABY2FJB5</accession>
<evidence type="ECO:0000256" key="1">
    <source>
        <dbReference type="ARBA" id="ARBA00004651"/>
    </source>
</evidence>
<feature type="transmembrane region" description="Helical" evidence="5">
    <location>
        <begin position="19"/>
        <end position="37"/>
    </location>
</feature>
<dbReference type="InterPro" id="IPR036259">
    <property type="entry name" value="MFS_trans_sf"/>
</dbReference>